<evidence type="ECO:0000313" key="3">
    <source>
        <dbReference type="EMBL" id="CAD8168992.1"/>
    </source>
</evidence>
<dbReference type="InterPro" id="IPR002895">
    <property type="entry name" value="Paramecium_SA"/>
</dbReference>
<dbReference type="OrthoDB" id="293258at2759"/>
<feature type="chain" id="PRO_5035766228" description="Transmembrane protein" evidence="2">
    <location>
        <begin position="20"/>
        <end position="313"/>
    </location>
</feature>
<accession>A0A8S1UYM9</accession>
<gene>
    <name evidence="3" type="ORF">PPENT_87.1.T0500094</name>
</gene>
<protein>
    <recommendedName>
        <fullName evidence="5">Transmembrane protein</fullName>
    </recommendedName>
</protein>
<dbReference type="AlphaFoldDB" id="A0A8S1UYM9"/>
<sequence>MIFFFLTLLSCGSSIIVDANQRCACSEILLQEDCNTIMNCKWVNQKCQDYIYECQVEGQADIRTYICNWNSDLNRYEAQKFECSQFKNLYDCSRLKPHCFWNSTEMCNDFTSCQDYNEQYCPIYNKNCSIQDKICIDGLQQCENYKSEQTCRGIQSGEQECLWSNDNQCKGQSLVDCTSLTGFKVCDVNLIECKKNAQGNCESLTCSDKKQENDCTNARIVKHGEQIFYLCVWQNGQCYEAINAKHLNRETCSKQTAANYKWVNNNCQACQTLQPKILDRQLDGYVEYETQIVIMYLSTFILSNIAFFILCIE</sequence>
<dbReference type="Pfam" id="PF01508">
    <property type="entry name" value="Paramecium_SA"/>
    <property type="match status" value="1"/>
</dbReference>
<keyword evidence="1" id="KW-1133">Transmembrane helix</keyword>
<feature type="transmembrane region" description="Helical" evidence="1">
    <location>
        <begin position="293"/>
        <end position="312"/>
    </location>
</feature>
<feature type="signal peptide" evidence="2">
    <location>
        <begin position="1"/>
        <end position="19"/>
    </location>
</feature>
<keyword evidence="1" id="KW-0812">Transmembrane</keyword>
<evidence type="ECO:0008006" key="5">
    <source>
        <dbReference type="Google" id="ProtNLM"/>
    </source>
</evidence>
<comment type="caution">
    <text evidence="3">The sequence shown here is derived from an EMBL/GenBank/DDBJ whole genome shotgun (WGS) entry which is preliminary data.</text>
</comment>
<keyword evidence="4" id="KW-1185">Reference proteome</keyword>
<organism evidence="3 4">
    <name type="scientific">Paramecium pentaurelia</name>
    <dbReference type="NCBI Taxonomy" id="43138"/>
    <lineage>
        <taxon>Eukaryota</taxon>
        <taxon>Sar</taxon>
        <taxon>Alveolata</taxon>
        <taxon>Ciliophora</taxon>
        <taxon>Intramacronucleata</taxon>
        <taxon>Oligohymenophorea</taxon>
        <taxon>Peniculida</taxon>
        <taxon>Parameciidae</taxon>
        <taxon>Paramecium</taxon>
    </lineage>
</organism>
<name>A0A8S1UYM9_9CILI</name>
<evidence type="ECO:0000313" key="4">
    <source>
        <dbReference type="Proteomes" id="UP000689195"/>
    </source>
</evidence>
<keyword evidence="2" id="KW-0732">Signal</keyword>
<keyword evidence="1" id="KW-0472">Membrane</keyword>
<proteinExistence type="predicted"/>
<dbReference type="Proteomes" id="UP000689195">
    <property type="component" value="Unassembled WGS sequence"/>
</dbReference>
<dbReference type="EMBL" id="CAJJDO010000050">
    <property type="protein sequence ID" value="CAD8168992.1"/>
    <property type="molecule type" value="Genomic_DNA"/>
</dbReference>
<evidence type="ECO:0000256" key="2">
    <source>
        <dbReference type="SAM" id="SignalP"/>
    </source>
</evidence>
<evidence type="ECO:0000256" key="1">
    <source>
        <dbReference type="SAM" id="Phobius"/>
    </source>
</evidence>
<reference evidence="3" key="1">
    <citation type="submission" date="2021-01" db="EMBL/GenBank/DDBJ databases">
        <authorList>
            <consortium name="Genoscope - CEA"/>
            <person name="William W."/>
        </authorList>
    </citation>
    <scope>NUCLEOTIDE SEQUENCE</scope>
</reference>